<evidence type="ECO:0000313" key="3">
    <source>
        <dbReference type="EMBL" id="KVK75174.1"/>
    </source>
</evidence>
<name>A0A103Z841_BURCE</name>
<dbReference type="RefSeq" id="WP_059521735.1">
    <property type="nucleotide sequence ID" value="NZ_LOXZ01000006.1"/>
</dbReference>
<feature type="transmembrane region" description="Helical" evidence="2">
    <location>
        <begin position="43"/>
        <end position="64"/>
    </location>
</feature>
<keyword evidence="2" id="KW-0472">Membrane</keyword>
<evidence type="ECO:0000256" key="1">
    <source>
        <dbReference type="SAM" id="MobiDB-lite"/>
    </source>
</evidence>
<keyword evidence="2" id="KW-1133">Transmembrane helix</keyword>
<comment type="caution">
    <text evidence="3">The sequence shown here is derived from an EMBL/GenBank/DDBJ whole genome shotgun (WGS) entry which is preliminary data.</text>
</comment>
<dbReference type="AlphaFoldDB" id="A0A103Z841"/>
<feature type="transmembrane region" description="Helical" evidence="2">
    <location>
        <begin position="76"/>
        <end position="94"/>
    </location>
</feature>
<keyword evidence="2" id="KW-0812">Transmembrane</keyword>
<gene>
    <name evidence="3" type="ORF">WS90_29095</name>
</gene>
<proteinExistence type="predicted"/>
<evidence type="ECO:0008006" key="5">
    <source>
        <dbReference type="Google" id="ProtNLM"/>
    </source>
</evidence>
<accession>A0A103Z841</accession>
<feature type="transmembrane region" description="Helical" evidence="2">
    <location>
        <begin position="106"/>
        <end position="129"/>
    </location>
</feature>
<evidence type="ECO:0000313" key="4">
    <source>
        <dbReference type="Proteomes" id="UP000069001"/>
    </source>
</evidence>
<dbReference type="EMBL" id="LOYH01000092">
    <property type="protein sequence ID" value="KVK75174.1"/>
    <property type="molecule type" value="Genomic_DNA"/>
</dbReference>
<reference evidence="3 4" key="1">
    <citation type="submission" date="2015-11" db="EMBL/GenBank/DDBJ databases">
        <title>Expanding the genomic diversity of Burkholderia species for the development of highly accurate diagnostics.</title>
        <authorList>
            <person name="Sahl J."/>
            <person name="Keim P."/>
            <person name="Wagner D."/>
        </authorList>
    </citation>
    <scope>NUCLEOTIDE SEQUENCE [LARGE SCALE GENOMIC DNA]</scope>
    <source>
        <strain evidence="3 4">MSMB1302</strain>
    </source>
</reference>
<feature type="region of interest" description="Disordered" evidence="1">
    <location>
        <begin position="162"/>
        <end position="185"/>
    </location>
</feature>
<protein>
    <recommendedName>
        <fullName evidence="5">Transmembrane protein</fullName>
    </recommendedName>
</protein>
<organism evidence="3 4">
    <name type="scientific">Burkholderia cepacia</name>
    <name type="common">Pseudomonas cepacia</name>
    <dbReference type="NCBI Taxonomy" id="292"/>
    <lineage>
        <taxon>Bacteria</taxon>
        <taxon>Pseudomonadati</taxon>
        <taxon>Pseudomonadota</taxon>
        <taxon>Betaproteobacteria</taxon>
        <taxon>Burkholderiales</taxon>
        <taxon>Burkholderiaceae</taxon>
        <taxon>Burkholderia</taxon>
        <taxon>Burkholderia cepacia complex</taxon>
    </lineage>
</organism>
<dbReference type="Proteomes" id="UP000069001">
    <property type="component" value="Unassembled WGS sequence"/>
</dbReference>
<feature type="compositionally biased region" description="Basic and acidic residues" evidence="1">
    <location>
        <begin position="293"/>
        <end position="303"/>
    </location>
</feature>
<feature type="transmembrane region" description="Helical" evidence="2">
    <location>
        <begin position="12"/>
        <end position="31"/>
    </location>
</feature>
<evidence type="ECO:0000256" key="2">
    <source>
        <dbReference type="SAM" id="Phobius"/>
    </source>
</evidence>
<feature type="region of interest" description="Disordered" evidence="1">
    <location>
        <begin position="283"/>
        <end position="303"/>
    </location>
</feature>
<sequence>MPTRTASARLNLARAVIVALYVVSLLLPVAAEPPNAAGMVNWWRGYMVLAIGPLAILDLQFAWLGNPLLVVALIKPNRIVTALLAVVVIFALGWHTIPTGPDFGPIHAFGIGYYLWIAAMAGGAALPWIGGRMKKNVVAPAARGMPDGAADAIGQVSAAAGADTGTSDMAGPDAAPSPTHSPIRPSRWAVTVTATRIESTDPKGTMQGIALPDLGAIVIETNDQGPFVSDVWWILFDTNRRFACGFPQDAEGAKAAVDRLLDLPGVDHRKVIDAQTSARNATFPIWERAAPAEPKDGEAQHTD</sequence>